<reference evidence="3" key="1">
    <citation type="submission" date="2019-08" db="EMBL/GenBank/DDBJ databases">
        <title>Complete genome sequence of a mangrove-derived Streptomyces xiamenensis.</title>
        <authorList>
            <person name="Xu J."/>
        </authorList>
    </citation>
    <scope>NUCLEOTIDE SEQUENCE</scope>
    <source>
        <strain evidence="3">318</strain>
    </source>
</reference>
<sequence>MTPGRGLSVTYGTMGAMTSPAHRLPDYADRVLTAAERVPSGRVMTYGDIAGVLGSGGPRQVGRAMALYGGAAPWWRVVRADGRLLPGHEKRALEHYRTEGTPLRYDGAGVPRLDMAAARWTPREDGPRETR</sequence>
<dbReference type="GO" id="GO:0006281">
    <property type="term" value="P:DNA repair"/>
    <property type="evidence" value="ECO:0007669"/>
    <property type="project" value="InterPro"/>
</dbReference>
<dbReference type="PANTHER" id="PTHR42942">
    <property type="entry name" value="6-O-METHYLGUANINE DNA METHYLTRANSFERASE"/>
    <property type="match status" value="1"/>
</dbReference>
<dbReference type="GO" id="GO:0032259">
    <property type="term" value="P:methylation"/>
    <property type="evidence" value="ECO:0007669"/>
    <property type="project" value="UniProtKB-KW"/>
</dbReference>
<dbReference type="HOGENOM" id="CLU_000445_52_5_11"/>
<dbReference type="InterPro" id="IPR014048">
    <property type="entry name" value="MethylDNA_cys_MeTrfase_DNA-bd"/>
</dbReference>
<organism evidence="3 4">
    <name type="scientific">Streptomyces xiamenensis</name>
    <dbReference type="NCBI Taxonomy" id="408015"/>
    <lineage>
        <taxon>Bacteria</taxon>
        <taxon>Bacillati</taxon>
        <taxon>Actinomycetota</taxon>
        <taxon>Actinomycetes</taxon>
        <taxon>Kitasatosporales</taxon>
        <taxon>Streptomycetaceae</taxon>
        <taxon>Streptomyces</taxon>
    </lineage>
</organism>
<dbReference type="EMBL" id="CP009922">
    <property type="protein sequence ID" value="AKG45146.1"/>
    <property type="molecule type" value="Genomic_DNA"/>
</dbReference>
<dbReference type="Pfam" id="PF01035">
    <property type="entry name" value="DNA_binding_1"/>
    <property type="match status" value="1"/>
</dbReference>
<feature type="domain" description="Methylated-DNA-[protein]-cysteine S-methyltransferase DNA binding" evidence="2">
    <location>
        <begin position="28"/>
        <end position="87"/>
    </location>
</feature>
<keyword evidence="4" id="KW-1185">Reference proteome</keyword>
<dbReference type="SUPFAM" id="SSF46767">
    <property type="entry name" value="Methylated DNA-protein cysteine methyltransferase, C-terminal domain"/>
    <property type="match status" value="1"/>
</dbReference>
<dbReference type="Gene3D" id="1.10.10.10">
    <property type="entry name" value="Winged helix-like DNA-binding domain superfamily/Winged helix DNA-binding domain"/>
    <property type="match status" value="1"/>
</dbReference>
<evidence type="ECO:0000256" key="1">
    <source>
        <dbReference type="ARBA" id="ARBA00022763"/>
    </source>
</evidence>
<dbReference type="PANTHER" id="PTHR42942:SF1">
    <property type="entry name" value="ALKYLTRANSFERASE-LIKE PROTEIN 1"/>
    <property type="match status" value="1"/>
</dbReference>
<dbReference type="PATRIC" id="fig|408015.6.peg.3813"/>
<dbReference type="STRING" id="408015.SXIM_37620"/>
<dbReference type="InterPro" id="IPR036217">
    <property type="entry name" value="MethylDNA_cys_MeTrfase_DNAb"/>
</dbReference>
<evidence type="ECO:0000313" key="4">
    <source>
        <dbReference type="Proteomes" id="UP000034034"/>
    </source>
</evidence>
<protein>
    <submittedName>
        <fullName evidence="3">Methylated-DNA-(Protein)-cysteine S-methyltransferase</fullName>
    </submittedName>
</protein>
<dbReference type="GO" id="GO:0008168">
    <property type="term" value="F:methyltransferase activity"/>
    <property type="evidence" value="ECO:0007669"/>
    <property type="project" value="UniProtKB-KW"/>
</dbReference>
<accession>A0A0F7CPS0</accession>
<dbReference type="AlphaFoldDB" id="A0A0F7CPS0"/>
<dbReference type="Proteomes" id="UP000034034">
    <property type="component" value="Chromosome"/>
</dbReference>
<dbReference type="KEGG" id="sxi:SXIM_37620"/>
<dbReference type="InterPro" id="IPR052520">
    <property type="entry name" value="ATL_DNA_repair"/>
</dbReference>
<proteinExistence type="predicted"/>
<keyword evidence="1" id="KW-0227">DNA damage</keyword>
<gene>
    <name evidence="3" type="ORF">SXIM_37620</name>
</gene>
<evidence type="ECO:0000313" key="3">
    <source>
        <dbReference type="EMBL" id="AKG45146.1"/>
    </source>
</evidence>
<name>A0A0F7CPS0_9ACTN</name>
<evidence type="ECO:0000259" key="2">
    <source>
        <dbReference type="Pfam" id="PF01035"/>
    </source>
</evidence>
<dbReference type="CDD" id="cd06445">
    <property type="entry name" value="ATase"/>
    <property type="match status" value="1"/>
</dbReference>
<dbReference type="InterPro" id="IPR036388">
    <property type="entry name" value="WH-like_DNA-bd_sf"/>
</dbReference>